<gene>
    <name evidence="1" type="ORF">J8H85_00550</name>
</gene>
<comment type="caution">
    <text evidence="1">The sequence shown here is derived from an EMBL/GenBank/DDBJ whole genome shotgun (WGS) entry which is preliminary data.</text>
</comment>
<dbReference type="RefSeq" id="WP_209651614.1">
    <property type="nucleotide sequence ID" value="NZ_JAGJCB010000001.1"/>
</dbReference>
<name>A0ABS4BNZ0_9FLAO</name>
<protein>
    <submittedName>
        <fullName evidence="1">Gliding motility-associated C-terminal domain-containing protein</fullName>
    </submittedName>
</protein>
<sequence>MKQQYFKKSNTKTLAFKLATLFFLFLCIQIGYSQVRVPFAPRANYTIKGDFTMIGNTNLQLDGFTYPTNTSNNNDMMYVDIDNDDNTFNSSSANLTFSTENGAIPDCSKIIYAGLYWTGRAFGEVETDPGFTFDVTKTLIPGGPAITKTFDKRKVSIKGPSASVYTELNATEIYFPTNGVDKNMYSAYSEITEYVQQNGIGEYFVADIALREGNVDATGYYGGWGIVVVYENSKMKWRDVTVFDGHAFVENTTASYFLNVSGFNAIPNGPVNLKLGLMAGEGDIEFSGDYFRMLRQDTGAYENLSYTGSNVTPNNSTNFFNSAIITGGNTRNPQHLNNTGLDIVMFDVDNANNKYINNNQTSTSFEYGSAVDTYAIFNITFSVEAYVPEPEGVIELTSVNGNPPVSPYELAPGESSEHTIQIKNTGSENTVNTVLTIPLPDGIDPNSLNITFNPFSLATTNVPVYNPLLGDNGSIVWNLETLPFGNPDEVLAEISLSLTVTTNCSILTDPNFDPNVTVNGTINGVGENSNVPFSFTLIQGYEMNGLCIGDPIPAPITIAIDYLDYISQPPAITAPSPINIEGCDVNDITALTAARYPYSATQSVDIKDTYVAPGYTVSGNGSIASITYIDVITQGSSCPITVTRTFTITNGCGATATTNQTININDNTAPTGTAATGVTDVDVCAANAQTTYPFNATTVAANYSDNCSGAVTVNLIDTAQTGDDCSWSLVYTFEVVDACGNKLENQTITHTGSDQTVPTGTAPTGVSNVNICAADAQTSYPFNATTVAANYSDNCGGAVTVNLTDTTQTGDDCSWSLVYTFEVVDACGNKLENQTITYTGSDQTAPTGTAPIGTANTDACATDAQTTNPFNATTVAANYSDNCGGAVTANLTGTTQTGDDCSWSLVYTFEVVDACGNKLENQTITHTGSDQTAPTGTAPTGVIDVDVCATDAQTTYPFNATTVAANYSDNCGGTVTVNLIDTTQTGDDCSWSLVYTFEVVDACGNKLENQTITHTGNDQTAPIIDNTNLISNLEIECGVGDTQATLTAWLNSNAGATATDNCSTVTWSNDYGSDTSVKCDDGAITVIFTATDACNNQSTTTATYLIKDNVAPIVTNTLGDLDRTLECSDVDGINTALALAPTATDDCSTPNLILVSDVTTNDANCPSAYVRVRTWNFTDGCANISSNFVQTITVVDSTAPTGTAPTGTTNANACTADAQTTYPFNATTVAANYSDNCGGAVTANLIDTTQTSDDCSWSLVYTFEVVDACGNKLENQTITHTGSDQTAPTGTAPTGVTDADVCAANAQTTYPFNATTVAANYSDNCSGAVTVNLIDTAQTGDDCSWSLVYTFEVVDACGNKLENQTITHTGSDQTVPTGTAPTGVSNVNICAADAQTSYPFNATTVAANYSDNCGGAVTVNLTDTTQTGDDCSWSLVYTFEVVDACGNKLENQTITYTGSDQTAPTGTAPIGTANTDACATDAQTTNPFNATTVAANYSDNCGGAVTANLTGTTQTGDDCSWSLVYTFEVVDACGNKLENQTITHTGSDQTAPTGTAPTGVIDVDVCATDAQTTYPFNATTVAANYSDNCGGTVTVNLIDTTQTGDDCSWSLVYTFEVVDACGNKLENQTITHTGNDQTAPIIDNTNLISNLEIECGVGDTQATLTAWLNSNAGATATDNCSTVTWSNDYGSDTSVKCDDGAITVIFTATDACNNQSTTTATYLIKDNVAPIVTNTLGDLDRTLECSDVDGINTALALAPTATDDCSTPNLILVSDVTTNDANCPSAYVRVRTWNFTDGCANISSNFVQTITVVDSTAPVLSLPANVSAECSDDLSPIAFGTATATDNCDSSPIVTFNDVRTDGACSGTFTITRTWTAIDACGNIATADQIISTSDTTAPEFVETVLPGDMTVECNSIPASVTLTATDNCGIATVTFDEKREDGNCANNYKIIRTWTATDECDLTKTHIQTITVQDTTPPTFVQTTLPPSNLVVECDAVPTPETLTATDICGSATVSVRDVRTNGSCANNYTLARTWTATDLCGLTTEHTQIITVRDTKAPTFVGTLPPTTLTVECDAIPNPATLTAIDNCGDANVTVQDVRTNGSCPNNYIITRTWTATDACGLTTDRRQIITVQDTKAPVIATAYDEVLNVSCDNIPEVAELTFTDNCSSASNITQTFNETSTFEDNVYEDYVIVRTWTVRDECNNEATYTQTLNVALNEIKTDLNADDWCYDEGPLDLNNLTIDGLNTTGTWEILEGEPNATLNGSIFDATNIMWTRETVLNGITYVFRYTTTHNGCISISDITMNVNYCKVLACKDTDVIISKAVTPNGDLVNDFFYITGIDLCGFVAEVKIFNRWGALIFESDNYPSVTEFETRATPPANTWTGNASKKSIGASGKVPNGTYYYIVILKDSGLAPFTGPVYLGTK</sequence>
<dbReference type="EMBL" id="JAGJCB010000001">
    <property type="protein sequence ID" value="MBP0902301.1"/>
    <property type="molecule type" value="Genomic_DNA"/>
</dbReference>
<organism evidence="1 2">
    <name type="scientific">Mariniflexile gromovii</name>
    <dbReference type="NCBI Taxonomy" id="362523"/>
    <lineage>
        <taxon>Bacteria</taxon>
        <taxon>Pseudomonadati</taxon>
        <taxon>Bacteroidota</taxon>
        <taxon>Flavobacteriia</taxon>
        <taxon>Flavobacteriales</taxon>
        <taxon>Flavobacteriaceae</taxon>
        <taxon>Mariniflexile</taxon>
    </lineage>
</organism>
<evidence type="ECO:0000313" key="2">
    <source>
        <dbReference type="Proteomes" id="UP000670776"/>
    </source>
</evidence>
<keyword evidence="2" id="KW-1185">Reference proteome</keyword>
<evidence type="ECO:0000313" key="1">
    <source>
        <dbReference type="EMBL" id="MBP0902301.1"/>
    </source>
</evidence>
<accession>A0ABS4BNZ0</accession>
<reference evidence="1 2" key="1">
    <citation type="submission" date="2021-04" db="EMBL/GenBank/DDBJ databases">
        <title>Mariniflexile gromovii gen. nov., sp. nov., a gliding bacterium isolated from the sea urchin Strongylocentrotus intermedius.</title>
        <authorList>
            <person name="Ko S."/>
            <person name="Le V."/>
            <person name="Ahn C.-Y."/>
            <person name="Oh H.-M."/>
        </authorList>
    </citation>
    <scope>NUCLEOTIDE SEQUENCE [LARGE SCALE GENOMIC DNA]</scope>
    <source>
        <strain evidence="1 2">KCTC 12570</strain>
    </source>
</reference>
<dbReference type="Proteomes" id="UP000670776">
    <property type="component" value="Unassembled WGS sequence"/>
</dbReference>
<proteinExistence type="predicted"/>
<dbReference type="Pfam" id="PF13585">
    <property type="entry name" value="CHU_C"/>
    <property type="match status" value="1"/>
</dbReference>